<dbReference type="RefSeq" id="WP_153495017.1">
    <property type="nucleotide sequence ID" value="NZ_CAXYUY010000009.1"/>
</dbReference>
<dbReference type="Proteomes" id="UP000439550">
    <property type="component" value="Unassembled WGS sequence"/>
</dbReference>
<dbReference type="InterPro" id="IPR035929">
    <property type="entry name" value="CoaB-like_sf"/>
</dbReference>
<dbReference type="Pfam" id="PF04127">
    <property type="entry name" value="DFP"/>
    <property type="match status" value="2"/>
</dbReference>
<dbReference type="NCBIfam" id="NF005231">
    <property type="entry name" value="PRK06732.1"/>
    <property type="match status" value="1"/>
</dbReference>
<dbReference type="InterPro" id="IPR011848">
    <property type="entry name" value="CoaB_strep"/>
</dbReference>
<dbReference type="GO" id="GO:0015937">
    <property type="term" value="P:coenzyme A biosynthetic process"/>
    <property type="evidence" value="ECO:0007669"/>
    <property type="project" value="UniProtKB-ARBA"/>
</dbReference>
<keyword evidence="2" id="KW-0436">Ligase</keyword>
<dbReference type="InterPro" id="IPR007085">
    <property type="entry name" value="DNA/pantothenate-metab_flavo_C"/>
</dbReference>
<feature type="domain" description="DNA/pantothenate metabolism flavoprotein C-terminal" evidence="1">
    <location>
        <begin position="117"/>
        <end position="228"/>
    </location>
</feature>
<comment type="caution">
    <text evidence="2">The sequence shown here is derived from an EMBL/GenBank/DDBJ whole genome shotgun (WGS) entry which is preliminary data.</text>
</comment>
<gene>
    <name evidence="2" type="ORF">GHI93_01710</name>
</gene>
<dbReference type="OrthoDB" id="9802554at2"/>
<dbReference type="EMBL" id="WITJ01000002">
    <property type="protein sequence ID" value="MQW38666.1"/>
    <property type="molecule type" value="Genomic_DNA"/>
</dbReference>
<dbReference type="Gene3D" id="3.40.50.10300">
    <property type="entry name" value="CoaB-like"/>
    <property type="match status" value="1"/>
</dbReference>
<dbReference type="NCBIfam" id="TIGR02114">
    <property type="entry name" value="coaB_strep"/>
    <property type="match status" value="1"/>
</dbReference>
<keyword evidence="3" id="KW-1185">Reference proteome</keyword>
<evidence type="ECO:0000313" key="3">
    <source>
        <dbReference type="Proteomes" id="UP000439550"/>
    </source>
</evidence>
<name>A0A7X1Z6Q4_9LACT</name>
<evidence type="ECO:0000259" key="1">
    <source>
        <dbReference type="Pfam" id="PF04127"/>
    </source>
</evidence>
<reference evidence="2 3" key="1">
    <citation type="submission" date="2019-10" db="EMBL/GenBank/DDBJ databases">
        <authorList>
            <person name="Dong K."/>
        </authorList>
    </citation>
    <scope>NUCLEOTIDE SEQUENCE [LARGE SCALE GENOMIC DNA]</scope>
    <source>
        <strain evidence="2 3">DSM 28960</strain>
    </source>
</reference>
<protein>
    <submittedName>
        <fullName evidence="2">Phosphopantothenate--cysteine ligase</fullName>
    </submittedName>
</protein>
<evidence type="ECO:0000313" key="2">
    <source>
        <dbReference type="EMBL" id="MQW38666.1"/>
    </source>
</evidence>
<accession>A0A7X1Z6Q4</accession>
<dbReference type="GO" id="GO:0016874">
    <property type="term" value="F:ligase activity"/>
    <property type="evidence" value="ECO:0007669"/>
    <property type="project" value="UniProtKB-KW"/>
</dbReference>
<organism evidence="2 3">
    <name type="scientific">Lactococcus hircilactis</name>
    <dbReference type="NCBI Taxonomy" id="1494462"/>
    <lineage>
        <taxon>Bacteria</taxon>
        <taxon>Bacillati</taxon>
        <taxon>Bacillota</taxon>
        <taxon>Bacilli</taxon>
        <taxon>Lactobacillales</taxon>
        <taxon>Streptococcaceae</taxon>
        <taxon>Lactococcus</taxon>
    </lineage>
</organism>
<dbReference type="AlphaFoldDB" id="A0A7X1Z6Q4"/>
<dbReference type="SUPFAM" id="SSF102645">
    <property type="entry name" value="CoaB-like"/>
    <property type="match status" value="1"/>
</dbReference>
<feature type="domain" description="DNA/pantothenate metabolism flavoprotein C-terminal" evidence="1">
    <location>
        <begin position="2"/>
        <end position="97"/>
    </location>
</feature>
<sequence>MKILITAGGTTEPIDTVRGITNFATGKLGKITAEHFLEAGDDVIFFAGQTALIPKPHKRLTIFRISDTQMLYQMMETWVPKVDAVIHSMAVSDYRPVYMTGIDHFPQSLDLKTLLEYRPEKKENKISSKAPYQVMLLEKTPKIISQVKKWHPKVILVGFKLLSGVSQAHLIDIAQQKGRESRADFIVANDLTQVTKEKHRALILDHKQNIVAQLETKDAIAKEIVRKTHEKSHE</sequence>
<proteinExistence type="predicted"/>